<dbReference type="OrthoDB" id="8479094at2"/>
<keyword evidence="8 11" id="KW-1133">Transmembrane helix</keyword>
<comment type="caution">
    <text evidence="11">Lacks conserved residue(s) required for the propagation of feature annotation.</text>
</comment>
<evidence type="ECO:0000256" key="3">
    <source>
        <dbReference type="ARBA" id="ARBA00022448"/>
    </source>
</evidence>
<dbReference type="InterPro" id="IPR000412">
    <property type="entry name" value="ABC_2_transport"/>
</dbReference>
<evidence type="ECO:0000256" key="2">
    <source>
        <dbReference type="ARBA" id="ARBA00007783"/>
    </source>
</evidence>
<dbReference type="InterPro" id="IPR047817">
    <property type="entry name" value="ABC2_TM_bact-type"/>
</dbReference>
<keyword evidence="6 11" id="KW-0812">Transmembrane</keyword>
<dbReference type="EMBL" id="QCYG01000014">
    <property type="protein sequence ID" value="PVA05223.1"/>
    <property type="molecule type" value="Genomic_DNA"/>
</dbReference>
<evidence type="ECO:0000256" key="6">
    <source>
        <dbReference type="ARBA" id="ARBA00022692"/>
    </source>
</evidence>
<organism evidence="13 14">
    <name type="scientific">Thalassorhabdomicrobium marinisediminis</name>
    <dbReference type="NCBI Taxonomy" id="2170577"/>
    <lineage>
        <taxon>Bacteria</taxon>
        <taxon>Pseudomonadati</taxon>
        <taxon>Pseudomonadota</taxon>
        <taxon>Alphaproteobacteria</taxon>
        <taxon>Rhodobacterales</taxon>
        <taxon>Paracoccaceae</taxon>
        <taxon>Thalassorhabdomicrobium</taxon>
    </lineage>
</organism>
<evidence type="ECO:0000256" key="10">
    <source>
        <dbReference type="ARBA" id="ARBA00023136"/>
    </source>
</evidence>
<feature type="domain" description="ABC transmembrane type-2" evidence="12">
    <location>
        <begin position="13"/>
        <end position="234"/>
    </location>
</feature>
<comment type="subcellular location">
    <subcellularLocation>
        <location evidence="11">Cell inner membrane</location>
        <topology evidence="11">Multi-pass membrane protein</topology>
    </subcellularLocation>
    <subcellularLocation>
        <location evidence="1">Cell membrane</location>
        <topology evidence="1">Multi-pass membrane protein</topology>
    </subcellularLocation>
</comment>
<comment type="similarity">
    <text evidence="2 11">Belongs to the ABC-2 integral membrane protein family.</text>
</comment>
<dbReference type="PANTHER" id="PTHR30413">
    <property type="entry name" value="INNER MEMBRANE TRANSPORT PERMEASE"/>
    <property type="match status" value="1"/>
</dbReference>
<feature type="transmembrane region" description="Helical" evidence="11">
    <location>
        <begin position="93"/>
        <end position="115"/>
    </location>
</feature>
<dbReference type="AlphaFoldDB" id="A0A2T7FSV4"/>
<sequence length="241" mass="27093">MREMATSYGRSPGGYLWAVIEPAAGIALLSALFSLGFRNPAIGTNFAIFYATGLVPFMMFTDLSNKVAMALLFSKPLLNYPSVTFLDALLGRFIVNFLTQIMVSYVVFVGILMMFETRTIPQVSGIALATVMGATLAFGVGTVNAVLFTAFPIWQRVWSILTRPLVLLSGVIFIFDNVPQPYRDYLWWNPLIHVVGKMRDSFYPTYDSSYVSYAYLFGVSAILMLFGLIFLRRYHRDILDF</sequence>
<feature type="transmembrane region" description="Helical" evidence="11">
    <location>
        <begin position="15"/>
        <end position="35"/>
    </location>
</feature>
<keyword evidence="7" id="KW-0972">Capsule biogenesis/degradation</keyword>
<accession>A0A2T7FSV4</accession>
<proteinExistence type="inferred from homology"/>
<evidence type="ECO:0000256" key="8">
    <source>
        <dbReference type="ARBA" id="ARBA00022989"/>
    </source>
</evidence>
<evidence type="ECO:0000313" key="14">
    <source>
        <dbReference type="Proteomes" id="UP000244817"/>
    </source>
</evidence>
<dbReference type="PANTHER" id="PTHR30413:SF10">
    <property type="entry name" value="CAPSULE POLYSACCHARIDE EXPORT INNER-MEMBRANE PROTEIN CTRC"/>
    <property type="match status" value="1"/>
</dbReference>
<feature type="transmembrane region" description="Helical" evidence="11">
    <location>
        <begin position="47"/>
        <end position="73"/>
    </location>
</feature>
<dbReference type="Pfam" id="PF01061">
    <property type="entry name" value="ABC2_membrane"/>
    <property type="match status" value="1"/>
</dbReference>
<feature type="transmembrane region" description="Helical" evidence="11">
    <location>
        <begin position="210"/>
        <end position="231"/>
    </location>
</feature>
<reference evidence="13 14" key="1">
    <citation type="submission" date="2018-04" db="EMBL/GenBank/DDBJ databases">
        <title>Pelagivirga bohaiensis gen. nov., sp. nov., a bacterium isolated from the Bohai Sea.</title>
        <authorList>
            <person name="Ji X."/>
        </authorList>
    </citation>
    <scope>NUCLEOTIDE SEQUENCE [LARGE SCALE GENOMIC DNA]</scope>
    <source>
        <strain evidence="13 14">BH-SD16</strain>
    </source>
</reference>
<keyword evidence="3 11" id="KW-0813">Transport</keyword>
<evidence type="ECO:0000256" key="5">
    <source>
        <dbReference type="ARBA" id="ARBA00022597"/>
    </source>
</evidence>
<gene>
    <name evidence="13" type="ORF">DC363_16435</name>
</gene>
<evidence type="ECO:0000256" key="4">
    <source>
        <dbReference type="ARBA" id="ARBA00022475"/>
    </source>
</evidence>
<protein>
    <recommendedName>
        <fullName evidence="11">Transport permease protein</fullName>
    </recommendedName>
</protein>
<feature type="transmembrane region" description="Helical" evidence="11">
    <location>
        <begin position="127"/>
        <end position="154"/>
    </location>
</feature>
<dbReference type="InterPro" id="IPR013525">
    <property type="entry name" value="ABC2_TM"/>
</dbReference>
<keyword evidence="10 11" id="KW-0472">Membrane</keyword>
<keyword evidence="4 11" id="KW-1003">Cell membrane</keyword>
<dbReference type="PRINTS" id="PR00164">
    <property type="entry name" value="ABC2TRNSPORT"/>
</dbReference>
<dbReference type="GO" id="GO:0015774">
    <property type="term" value="P:polysaccharide transport"/>
    <property type="evidence" value="ECO:0007669"/>
    <property type="project" value="UniProtKB-KW"/>
</dbReference>
<keyword evidence="14" id="KW-1185">Reference proteome</keyword>
<keyword evidence="9" id="KW-0625">Polysaccharide transport</keyword>
<keyword evidence="5" id="KW-0762">Sugar transport</keyword>
<evidence type="ECO:0000256" key="11">
    <source>
        <dbReference type="RuleBase" id="RU361157"/>
    </source>
</evidence>
<dbReference type="GO" id="GO:0015920">
    <property type="term" value="P:lipopolysaccharide transport"/>
    <property type="evidence" value="ECO:0007669"/>
    <property type="project" value="TreeGrafter"/>
</dbReference>
<dbReference type="GO" id="GO:0140359">
    <property type="term" value="F:ABC-type transporter activity"/>
    <property type="evidence" value="ECO:0007669"/>
    <property type="project" value="InterPro"/>
</dbReference>
<evidence type="ECO:0000313" key="13">
    <source>
        <dbReference type="EMBL" id="PVA05223.1"/>
    </source>
</evidence>
<dbReference type="Proteomes" id="UP000244817">
    <property type="component" value="Unassembled WGS sequence"/>
</dbReference>
<dbReference type="PROSITE" id="PS51012">
    <property type="entry name" value="ABC_TM2"/>
    <property type="match status" value="1"/>
</dbReference>
<evidence type="ECO:0000259" key="12">
    <source>
        <dbReference type="PROSITE" id="PS51012"/>
    </source>
</evidence>
<evidence type="ECO:0000256" key="1">
    <source>
        <dbReference type="ARBA" id="ARBA00004651"/>
    </source>
</evidence>
<evidence type="ECO:0000256" key="9">
    <source>
        <dbReference type="ARBA" id="ARBA00023047"/>
    </source>
</evidence>
<comment type="caution">
    <text evidence="13">The sequence shown here is derived from an EMBL/GenBank/DDBJ whole genome shotgun (WGS) entry which is preliminary data.</text>
</comment>
<name>A0A2T7FSV4_9RHOB</name>
<evidence type="ECO:0000256" key="7">
    <source>
        <dbReference type="ARBA" id="ARBA00022903"/>
    </source>
</evidence>
<dbReference type="GO" id="GO:0043190">
    <property type="term" value="C:ATP-binding cassette (ABC) transporter complex"/>
    <property type="evidence" value="ECO:0007669"/>
    <property type="project" value="InterPro"/>
</dbReference>